<sequence length="261" mass="28355">MSRGASMNAISLDDWEFLPDHKSSYFFLEEDWSNGGHGAVGGKDQLLLGAELVVIDMDHFAAASHPPPYDCIPDEGEEDKEPVLLLPSQDACVHDPATEDIFVVPGEPKQEELVSKVTEILICEEEDHNEMVRSPSGVREADQEEVLVEAVAPDDQCAQEEEGVNKTGLSVGNLRVNGVGALCSFGVAAATFFIFLLGGKLQLQQQKRQDHKIHRQMYAGDERIQQAVQQASRLNQTMSSVMGGASSARASISFGGALRCQ</sequence>
<dbReference type="AlphaFoldDB" id="A0A8T0MCG9"/>
<accession>A0A8T0MCG9</accession>
<dbReference type="Pfam" id="PF20705">
    <property type="entry name" value="DUF6821"/>
    <property type="match status" value="1"/>
</dbReference>
<evidence type="ECO:0000256" key="1">
    <source>
        <dbReference type="SAM" id="Phobius"/>
    </source>
</evidence>
<keyword evidence="4" id="KW-1185">Reference proteome</keyword>
<gene>
    <name evidence="3" type="ORF">PVAP13_9NG065553</name>
</gene>
<evidence type="ECO:0000259" key="2">
    <source>
        <dbReference type="Pfam" id="PF20705"/>
    </source>
</evidence>
<dbReference type="Proteomes" id="UP000823388">
    <property type="component" value="Chromosome 9N"/>
</dbReference>
<reference evidence="3" key="1">
    <citation type="submission" date="2020-05" db="EMBL/GenBank/DDBJ databases">
        <title>WGS assembly of Panicum virgatum.</title>
        <authorList>
            <person name="Lovell J.T."/>
            <person name="Jenkins J."/>
            <person name="Shu S."/>
            <person name="Juenger T.E."/>
            <person name="Schmutz J."/>
        </authorList>
    </citation>
    <scope>NUCLEOTIDE SEQUENCE</scope>
    <source>
        <strain evidence="3">AP13</strain>
    </source>
</reference>
<organism evidence="3 4">
    <name type="scientific">Panicum virgatum</name>
    <name type="common">Blackwell switchgrass</name>
    <dbReference type="NCBI Taxonomy" id="38727"/>
    <lineage>
        <taxon>Eukaryota</taxon>
        <taxon>Viridiplantae</taxon>
        <taxon>Streptophyta</taxon>
        <taxon>Embryophyta</taxon>
        <taxon>Tracheophyta</taxon>
        <taxon>Spermatophyta</taxon>
        <taxon>Magnoliopsida</taxon>
        <taxon>Liliopsida</taxon>
        <taxon>Poales</taxon>
        <taxon>Poaceae</taxon>
        <taxon>PACMAD clade</taxon>
        <taxon>Panicoideae</taxon>
        <taxon>Panicodae</taxon>
        <taxon>Paniceae</taxon>
        <taxon>Panicinae</taxon>
        <taxon>Panicum</taxon>
        <taxon>Panicum sect. Hiantes</taxon>
    </lineage>
</organism>
<dbReference type="InterPro" id="IPR049224">
    <property type="entry name" value="DUF6821"/>
</dbReference>
<keyword evidence="1" id="KW-1133">Transmembrane helix</keyword>
<feature type="transmembrane region" description="Helical" evidence="1">
    <location>
        <begin position="179"/>
        <end position="198"/>
    </location>
</feature>
<dbReference type="PANTHER" id="PTHR33646:SF2">
    <property type="entry name" value="F20H23.8 PROTEIN"/>
    <property type="match status" value="1"/>
</dbReference>
<feature type="domain" description="DUF6821" evidence="2">
    <location>
        <begin position="139"/>
        <end position="256"/>
    </location>
</feature>
<evidence type="ECO:0000313" key="3">
    <source>
        <dbReference type="EMBL" id="KAG2534445.1"/>
    </source>
</evidence>
<keyword evidence="1" id="KW-0472">Membrane</keyword>
<evidence type="ECO:0000313" key="4">
    <source>
        <dbReference type="Proteomes" id="UP000823388"/>
    </source>
</evidence>
<protein>
    <recommendedName>
        <fullName evidence="2">DUF6821 domain-containing protein</fullName>
    </recommendedName>
</protein>
<dbReference type="PANTHER" id="PTHR33646">
    <property type="entry name" value="GB|AAF00631.1"/>
    <property type="match status" value="1"/>
</dbReference>
<comment type="caution">
    <text evidence="3">The sequence shown here is derived from an EMBL/GenBank/DDBJ whole genome shotgun (WGS) entry which is preliminary data.</text>
</comment>
<name>A0A8T0MCG9_PANVG</name>
<dbReference type="EMBL" id="CM029054">
    <property type="protein sequence ID" value="KAG2534445.1"/>
    <property type="molecule type" value="Genomic_DNA"/>
</dbReference>
<dbReference type="InterPro" id="IPR045883">
    <property type="entry name" value="At4g13530-like"/>
</dbReference>
<proteinExistence type="predicted"/>
<keyword evidence="1" id="KW-0812">Transmembrane</keyword>